<accession>A0ABU0EMW7</accession>
<comment type="caution">
    <text evidence="1">The sequence shown here is derived from an EMBL/GenBank/DDBJ whole genome shotgun (WGS) entry which is preliminary data.</text>
</comment>
<dbReference type="EMBL" id="JAUSUT010000001">
    <property type="protein sequence ID" value="MDQ0376577.1"/>
    <property type="molecule type" value="Genomic_DNA"/>
</dbReference>
<proteinExistence type="predicted"/>
<evidence type="ECO:0000313" key="2">
    <source>
        <dbReference type="Proteomes" id="UP001229651"/>
    </source>
</evidence>
<keyword evidence="2" id="KW-1185">Reference proteome</keyword>
<dbReference type="Proteomes" id="UP001229651">
    <property type="component" value="Unassembled WGS sequence"/>
</dbReference>
<organism evidence="1 2">
    <name type="scientific">Amycolatopsis thermophila</name>
    <dbReference type="NCBI Taxonomy" id="206084"/>
    <lineage>
        <taxon>Bacteria</taxon>
        <taxon>Bacillati</taxon>
        <taxon>Actinomycetota</taxon>
        <taxon>Actinomycetes</taxon>
        <taxon>Pseudonocardiales</taxon>
        <taxon>Pseudonocardiaceae</taxon>
        <taxon>Amycolatopsis</taxon>
    </lineage>
</organism>
<evidence type="ECO:0000313" key="1">
    <source>
        <dbReference type="EMBL" id="MDQ0376577.1"/>
    </source>
</evidence>
<gene>
    <name evidence="1" type="ORF">FB470_000571</name>
</gene>
<reference evidence="1 2" key="1">
    <citation type="submission" date="2023-07" db="EMBL/GenBank/DDBJ databases">
        <title>Sequencing the genomes of 1000 actinobacteria strains.</title>
        <authorList>
            <person name="Klenk H.-P."/>
        </authorList>
    </citation>
    <scope>NUCLEOTIDE SEQUENCE [LARGE SCALE GENOMIC DNA]</scope>
    <source>
        <strain evidence="1 2">DSM 45805</strain>
    </source>
</reference>
<sequence length="78" mass="9290">MHPTVAQNNQHRHDLQTGAWVRKDRNTYENYEGYQIRREGRGWAVYLPGGERLTNKYFIEPTLTFAKYEADKHRNSHA</sequence>
<name>A0ABU0EMW7_9PSEU</name>
<dbReference type="RefSeq" id="WP_306988495.1">
    <property type="nucleotide sequence ID" value="NZ_JAUSUT010000001.1"/>
</dbReference>
<protein>
    <submittedName>
        <fullName evidence="1">Uncharacterized protein</fullName>
    </submittedName>
</protein>